<dbReference type="GO" id="GO:0016874">
    <property type="term" value="F:ligase activity"/>
    <property type="evidence" value="ECO:0007669"/>
    <property type="project" value="UniProtKB-KW"/>
</dbReference>
<dbReference type="Gene3D" id="3.40.50.12780">
    <property type="entry name" value="N-terminal domain of ligase-like"/>
    <property type="match status" value="1"/>
</dbReference>
<evidence type="ECO:0000313" key="3">
    <source>
        <dbReference type="EMBL" id="MQY22604.1"/>
    </source>
</evidence>
<comment type="caution">
    <text evidence="3">The sequence shown here is derived from an EMBL/GenBank/DDBJ whole genome shotgun (WGS) entry which is preliminary data.</text>
</comment>
<dbReference type="AlphaFoldDB" id="A0A7K0DCK0"/>
<keyword evidence="3" id="KW-0436">Ligase</keyword>
<evidence type="ECO:0000256" key="1">
    <source>
        <dbReference type="ARBA" id="ARBA00006432"/>
    </source>
</evidence>
<dbReference type="EC" id="6.2.1.-" evidence="3"/>
<dbReference type="PANTHER" id="PTHR22754">
    <property type="entry name" value="DISCO-INTERACTING PROTEIN 2 DIP2 -RELATED"/>
    <property type="match status" value="1"/>
</dbReference>
<dbReference type="OrthoDB" id="3671040at2"/>
<evidence type="ECO:0000313" key="4">
    <source>
        <dbReference type="Proteomes" id="UP000438448"/>
    </source>
</evidence>
<keyword evidence="4" id="KW-1185">Reference proteome</keyword>
<dbReference type="GO" id="GO:0006633">
    <property type="term" value="P:fatty acid biosynthetic process"/>
    <property type="evidence" value="ECO:0007669"/>
    <property type="project" value="TreeGrafter"/>
</dbReference>
<dbReference type="Gene3D" id="3.30.300.30">
    <property type="match status" value="1"/>
</dbReference>
<proteinExistence type="inferred from homology"/>
<dbReference type="InterPro" id="IPR000873">
    <property type="entry name" value="AMP-dep_synth/lig_dom"/>
</dbReference>
<feature type="domain" description="AMP-dependent synthetase/ligase" evidence="2">
    <location>
        <begin position="23"/>
        <end position="404"/>
    </location>
</feature>
<sequence length="562" mass="59723">MANVMDWMDDPSETRGIHFHRNGSWEFTTYREIGDHARRIANHLRGQGVHEGVVSLLVEDSQAFTGAFLGTLHAGLTPAPIASPLTFASHDSFTDHAAAILRAAEPAAVLADTRLAGVAEAAAVKAQAPAPLVLPARAELPDPENDRRTAELALLQFTSGSSGTPKGVCVSADNLIANVRANLDWLGVTPEDSCSSWLPLYHDMGLIGTFLSSVVAQADLWLMTPYDFIAAPVRWLECHGREGVTITAAPNFGYAYAAGRVREEELAGTDFSTWRVAMSGAERVDAAIVAKFSERLAPYGFRASTFSPCYGMAESTLAVSGVAPGATASIVCIENGPRTGEPVTVLDYGRLGVDRPDSPADWLSSCGKPVTGMHVEIIDDDGNPVADGRYGEIRVTGTSVAQGYRGATTGSSTFTPEGLRTGDAGFLLDGELYVIGRLGDSLKVRGRKVHAEDLEAALVQIEGVRAGRCAVALGSRDGRDRAVVVVESDDSAWLPAVSTLLRTRLDASVETIILRAERGAVPRTSSGKPRRRVLWQQIGDGEFPGEVVAGKQTTTPTTERAS</sequence>
<dbReference type="PANTHER" id="PTHR22754:SF32">
    <property type="entry name" value="DISCO-INTERACTING PROTEIN 2"/>
    <property type="match status" value="1"/>
</dbReference>
<dbReference type="RefSeq" id="WP_153414339.1">
    <property type="nucleotide sequence ID" value="NZ_WEGK01000014.1"/>
</dbReference>
<dbReference type="EMBL" id="WEGK01000014">
    <property type="protein sequence ID" value="MQY22604.1"/>
    <property type="molecule type" value="Genomic_DNA"/>
</dbReference>
<comment type="similarity">
    <text evidence="1">Belongs to the ATP-dependent AMP-binding enzyme family.</text>
</comment>
<dbReference type="InterPro" id="IPR042099">
    <property type="entry name" value="ANL_N_sf"/>
</dbReference>
<protein>
    <submittedName>
        <fullName evidence="3">Long-chain-fatty-acid--AMP ligase FadD26</fullName>
        <ecNumber evidence="3">6.2.1.-</ecNumber>
    </submittedName>
</protein>
<dbReference type="Pfam" id="PF00501">
    <property type="entry name" value="AMP-binding"/>
    <property type="match status" value="1"/>
</dbReference>
<dbReference type="PROSITE" id="PS00455">
    <property type="entry name" value="AMP_BINDING"/>
    <property type="match status" value="1"/>
</dbReference>
<dbReference type="InterPro" id="IPR045851">
    <property type="entry name" value="AMP-bd_C_sf"/>
</dbReference>
<accession>A0A7K0DCK0</accession>
<gene>
    <name evidence="3" type="ORF">NRB20_57220</name>
</gene>
<evidence type="ECO:0000259" key="2">
    <source>
        <dbReference type="Pfam" id="PF00501"/>
    </source>
</evidence>
<dbReference type="Proteomes" id="UP000438448">
    <property type="component" value="Unassembled WGS sequence"/>
</dbReference>
<name>A0A7K0DCK0_9NOCA</name>
<reference evidence="3 4" key="1">
    <citation type="submission" date="2019-10" db="EMBL/GenBank/DDBJ databases">
        <title>Nocardia macrotermitis sp. nov. and Nocardia aurantia sp. nov., isolated from the gut of fungus growing-termite Macrotermes natalensis.</title>
        <authorList>
            <person name="Benndorf R."/>
            <person name="Schwitalla J."/>
            <person name="Martin K."/>
            <person name="De Beer W."/>
            <person name="Kaster A.-K."/>
            <person name="Vollmers J."/>
            <person name="Poulsen M."/>
            <person name="Beemelmanns C."/>
        </authorList>
    </citation>
    <scope>NUCLEOTIDE SEQUENCE [LARGE SCALE GENOMIC DNA]</scope>
    <source>
        <strain evidence="3 4">RB20</strain>
    </source>
</reference>
<dbReference type="InterPro" id="IPR020845">
    <property type="entry name" value="AMP-binding_CS"/>
</dbReference>
<dbReference type="GO" id="GO:0005886">
    <property type="term" value="C:plasma membrane"/>
    <property type="evidence" value="ECO:0007669"/>
    <property type="project" value="TreeGrafter"/>
</dbReference>
<dbReference type="SUPFAM" id="SSF56801">
    <property type="entry name" value="Acetyl-CoA synthetase-like"/>
    <property type="match status" value="1"/>
</dbReference>
<dbReference type="GO" id="GO:0070566">
    <property type="term" value="F:adenylyltransferase activity"/>
    <property type="evidence" value="ECO:0007669"/>
    <property type="project" value="TreeGrafter"/>
</dbReference>
<organism evidence="3 4">
    <name type="scientific">Nocardia macrotermitis</name>
    <dbReference type="NCBI Taxonomy" id="2585198"/>
    <lineage>
        <taxon>Bacteria</taxon>
        <taxon>Bacillati</taxon>
        <taxon>Actinomycetota</taxon>
        <taxon>Actinomycetes</taxon>
        <taxon>Mycobacteriales</taxon>
        <taxon>Nocardiaceae</taxon>
        <taxon>Nocardia</taxon>
    </lineage>
</organism>